<reference evidence="1 2" key="1">
    <citation type="submission" date="2020-01" db="EMBL/GenBank/DDBJ databases">
        <title>Genomic analysis of Aminipila sp. CBA3637.</title>
        <authorList>
            <person name="Kim Y.B."/>
            <person name="Roh S.W."/>
        </authorList>
    </citation>
    <scope>NUCLEOTIDE SEQUENCE [LARGE SCALE GENOMIC DNA]</scope>
    <source>
        <strain evidence="1 2">CBA3637</strain>
    </source>
</reference>
<dbReference type="AlphaFoldDB" id="A0A6P1MCY7"/>
<name>A0A6P1MCY7_9FIRM</name>
<evidence type="ECO:0000313" key="2">
    <source>
        <dbReference type="Proteomes" id="UP000463883"/>
    </source>
</evidence>
<accession>A0A6P1MCY7</accession>
<dbReference type="RefSeq" id="WP_162361541.1">
    <property type="nucleotide sequence ID" value="NZ_CP047591.1"/>
</dbReference>
<dbReference type="KEGG" id="amic:Ami3637_04635"/>
<proteinExistence type="predicted"/>
<dbReference type="Proteomes" id="UP000463883">
    <property type="component" value="Chromosome"/>
</dbReference>
<dbReference type="EMBL" id="CP047591">
    <property type="protein sequence ID" value="QHI71767.1"/>
    <property type="molecule type" value="Genomic_DNA"/>
</dbReference>
<protein>
    <submittedName>
        <fullName evidence="1">Uncharacterized protein</fullName>
    </submittedName>
</protein>
<gene>
    <name evidence="1" type="ORF">Ami3637_04635</name>
</gene>
<organism evidence="1 2">
    <name type="scientific">Aminipila terrae</name>
    <dbReference type="NCBI Taxonomy" id="2697030"/>
    <lineage>
        <taxon>Bacteria</taxon>
        <taxon>Bacillati</taxon>
        <taxon>Bacillota</taxon>
        <taxon>Clostridia</taxon>
        <taxon>Peptostreptococcales</taxon>
        <taxon>Anaerovoracaceae</taxon>
        <taxon>Aminipila</taxon>
    </lineage>
</organism>
<evidence type="ECO:0000313" key="1">
    <source>
        <dbReference type="EMBL" id="QHI71767.1"/>
    </source>
</evidence>
<sequence>MIKTCQLVRIQQDINNIVYRGRIIWRDIATWLNAYLIAKSLQGDTELLEQIKEKLLRIVEDFGGLMRTFFGDKAADDYINLFSQYIMLMTSLIDAYVEGNTSAADEIVKQIYESAGKRVELLTEVNPYWDKNTLEQYVFTFTDLTIKEILAFTSKQYDSGIRIYERILTYSADLGDFLADGIKDYLVYNLEPPTTVQPPTE</sequence>
<keyword evidence="2" id="KW-1185">Reference proteome</keyword>